<keyword evidence="9" id="KW-0249">Electron transport</keyword>
<dbReference type="GO" id="GO:0006120">
    <property type="term" value="P:mitochondrial electron transport, NADH to ubiquinone"/>
    <property type="evidence" value="ECO:0007669"/>
    <property type="project" value="TreeGrafter"/>
</dbReference>
<evidence type="ECO:0000256" key="14">
    <source>
        <dbReference type="ARBA" id="ARBA00033401"/>
    </source>
</evidence>
<evidence type="ECO:0000256" key="7">
    <source>
        <dbReference type="ARBA" id="ARBA00022660"/>
    </source>
</evidence>
<gene>
    <name evidence="16" type="ORF">WH47_04687</name>
</gene>
<keyword evidence="6" id="KW-0813">Transport</keyword>
<dbReference type="STRING" id="597456.A0A0L7R2J2"/>
<reference evidence="16 17" key="1">
    <citation type="submission" date="2015-07" db="EMBL/GenBank/DDBJ databases">
        <title>The genome of Habropoda laboriosa.</title>
        <authorList>
            <person name="Pan H."/>
            <person name="Kapheim K."/>
        </authorList>
    </citation>
    <scope>NUCLEOTIDE SEQUENCE [LARGE SCALE GENOMIC DNA]</scope>
    <source>
        <strain evidence="16">0110345459</strain>
    </source>
</reference>
<organism evidence="16 17">
    <name type="scientific">Habropoda laboriosa</name>
    <dbReference type="NCBI Taxonomy" id="597456"/>
    <lineage>
        <taxon>Eukaryota</taxon>
        <taxon>Metazoa</taxon>
        <taxon>Ecdysozoa</taxon>
        <taxon>Arthropoda</taxon>
        <taxon>Hexapoda</taxon>
        <taxon>Insecta</taxon>
        <taxon>Pterygota</taxon>
        <taxon>Neoptera</taxon>
        <taxon>Endopterygota</taxon>
        <taxon>Hymenoptera</taxon>
        <taxon>Apocrita</taxon>
        <taxon>Aculeata</taxon>
        <taxon>Apoidea</taxon>
        <taxon>Anthophila</taxon>
        <taxon>Apidae</taxon>
        <taxon>Habropoda</taxon>
    </lineage>
</organism>
<dbReference type="Proteomes" id="UP000053825">
    <property type="component" value="Unassembled WGS sequence"/>
</dbReference>
<name>A0A0L7R2J2_9HYME</name>
<evidence type="ECO:0000256" key="13">
    <source>
        <dbReference type="ARBA" id="ARBA00030360"/>
    </source>
</evidence>
<keyword evidence="16" id="KW-0830">Ubiquinone</keyword>
<evidence type="ECO:0000256" key="10">
    <source>
        <dbReference type="ARBA" id="ARBA00022990"/>
    </source>
</evidence>
<dbReference type="PANTHER" id="PTHR12485:SF1">
    <property type="entry name" value="NADH DEHYDROGENASE [UBIQUINONE] 1 ALPHA SUBCOMPLEX SUBUNIT 7"/>
    <property type="match status" value="1"/>
</dbReference>
<dbReference type="InterPro" id="IPR009947">
    <property type="entry name" value="NDUA7"/>
</dbReference>
<evidence type="ECO:0000256" key="11">
    <source>
        <dbReference type="ARBA" id="ARBA00023128"/>
    </source>
</evidence>
<feature type="region of interest" description="Disordered" evidence="15">
    <location>
        <begin position="26"/>
        <end position="52"/>
    </location>
</feature>
<evidence type="ECO:0000256" key="9">
    <source>
        <dbReference type="ARBA" id="ARBA00022982"/>
    </source>
</evidence>
<comment type="subunit">
    <text evidence="4">Complex I is composed of 45 different subunits.</text>
</comment>
<keyword evidence="11" id="KW-0496">Mitochondrion</keyword>
<accession>A0A0L7R2J2</accession>
<evidence type="ECO:0000313" key="17">
    <source>
        <dbReference type="Proteomes" id="UP000053825"/>
    </source>
</evidence>
<protein>
    <recommendedName>
        <fullName evidence="5">NADH dehydrogenase [ubiquinone] 1 alpha subcomplex subunit 7</fullName>
    </recommendedName>
    <alternativeName>
        <fullName evidence="14">Complex I-B14.5a</fullName>
    </alternativeName>
    <alternativeName>
        <fullName evidence="13">NADH-ubiquinone oxidoreductase subunit B14.5a</fullName>
    </alternativeName>
</protein>
<dbReference type="GO" id="GO:0005743">
    <property type="term" value="C:mitochondrial inner membrane"/>
    <property type="evidence" value="ECO:0007669"/>
    <property type="project" value="UniProtKB-SubCell"/>
</dbReference>
<dbReference type="AlphaFoldDB" id="A0A0L7R2J2"/>
<evidence type="ECO:0000256" key="2">
    <source>
        <dbReference type="ARBA" id="ARBA00004443"/>
    </source>
</evidence>
<evidence type="ECO:0000256" key="1">
    <source>
        <dbReference type="ARBA" id="ARBA00003195"/>
    </source>
</evidence>
<evidence type="ECO:0000313" key="16">
    <source>
        <dbReference type="EMBL" id="KOC65097.1"/>
    </source>
</evidence>
<sequence>MPVERRSVTPIVKLIRNIARRKRITESLRHADHVAKRTQPPPDVPGGPYHKSSNVYYYTRDVRRLVQPPIEIFSSNQLQER</sequence>
<evidence type="ECO:0000256" key="4">
    <source>
        <dbReference type="ARBA" id="ARBA00011533"/>
    </source>
</evidence>
<feature type="compositionally biased region" description="Basic and acidic residues" evidence="15">
    <location>
        <begin position="26"/>
        <end position="35"/>
    </location>
</feature>
<comment type="function">
    <text evidence="1">Accessory subunit of the mitochondrial membrane respiratory chain NADH dehydrogenase (Complex I), that is believed not to be involved in catalysis. Complex I functions in the transfer of electrons from NADH to the respiratory chain. The immediate electron acceptor for the enzyme is believed to be ubiquinone.</text>
</comment>
<proteinExistence type="inferred from homology"/>
<evidence type="ECO:0000256" key="5">
    <source>
        <dbReference type="ARBA" id="ARBA00016383"/>
    </source>
</evidence>
<dbReference type="EMBL" id="KQ414666">
    <property type="protein sequence ID" value="KOC65097.1"/>
    <property type="molecule type" value="Genomic_DNA"/>
</dbReference>
<evidence type="ECO:0000256" key="15">
    <source>
        <dbReference type="SAM" id="MobiDB-lite"/>
    </source>
</evidence>
<evidence type="ECO:0000256" key="8">
    <source>
        <dbReference type="ARBA" id="ARBA00022792"/>
    </source>
</evidence>
<keyword evidence="17" id="KW-1185">Reference proteome</keyword>
<evidence type="ECO:0000256" key="3">
    <source>
        <dbReference type="ARBA" id="ARBA00005482"/>
    </source>
</evidence>
<dbReference type="OrthoDB" id="10063829at2759"/>
<dbReference type="PANTHER" id="PTHR12485">
    <property type="entry name" value="NADH-UBIQUINONE OXIDOREDUCTASE SUBUNIT B"/>
    <property type="match status" value="1"/>
</dbReference>
<dbReference type="Pfam" id="PF07347">
    <property type="entry name" value="CI-B14_5a"/>
    <property type="match status" value="1"/>
</dbReference>
<comment type="similarity">
    <text evidence="3">Belongs to the complex I NDUFA7 subunit family.</text>
</comment>
<keyword evidence="10" id="KW-0007">Acetylation</keyword>
<keyword evidence="12" id="KW-0472">Membrane</keyword>
<comment type="subcellular location">
    <subcellularLocation>
        <location evidence="2">Mitochondrion inner membrane</location>
        <topology evidence="2">Peripheral membrane protein</topology>
        <orientation evidence="2">Matrix side</orientation>
    </subcellularLocation>
</comment>
<keyword evidence="8" id="KW-0999">Mitochondrion inner membrane</keyword>
<evidence type="ECO:0000256" key="6">
    <source>
        <dbReference type="ARBA" id="ARBA00022448"/>
    </source>
</evidence>
<keyword evidence="7" id="KW-0679">Respiratory chain</keyword>
<evidence type="ECO:0000256" key="12">
    <source>
        <dbReference type="ARBA" id="ARBA00023136"/>
    </source>
</evidence>